<dbReference type="PANTHER" id="PTHR15578:SF0">
    <property type="entry name" value="CHROMOSOME 22 OPEN READING FRAME 31"/>
    <property type="match status" value="1"/>
</dbReference>
<name>A0AAN8BSS4_9TELE</name>
<dbReference type="Proteomes" id="UP001335648">
    <property type="component" value="Unassembled WGS sequence"/>
</dbReference>
<dbReference type="InterPro" id="IPR028970">
    <property type="entry name" value="DUF4662"/>
</dbReference>
<feature type="region of interest" description="Disordered" evidence="1">
    <location>
        <begin position="1"/>
        <end position="109"/>
    </location>
</feature>
<evidence type="ECO:0000313" key="3">
    <source>
        <dbReference type="Proteomes" id="UP001335648"/>
    </source>
</evidence>
<evidence type="ECO:0000313" key="2">
    <source>
        <dbReference type="EMBL" id="KAK5888733.1"/>
    </source>
</evidence>
<feature type="compositionally biased region" description="Polar residues" evidence="1">
    <location>
        <begin position="100"/>
        <end position="109"/>
    </location>
</feature>
<dbReference type="AlphaFoldDB" id="A0AAN8BSS4"/>
<sequence length="241" mass="27063">MIRPTTTSTGRPYTQEEPCPVISKKDRVPVLPQDKQTGRRVSARQRRPAVCRQCPCCRDDQVPQTKRRRPAASADLPQKRKQTSAALPPKPADLPPASDVASSPRTSTAPLHLEDPIRIHNRSVEEYQLIYHEVVDNMLRFPDGRLRPYSLGLGRRIKQKLWERLDRPMFTETVDEDGLVHVDVSYGAGVQPPLYNVDVSVFLIQLQPQQQQLSPARTAAPPSSLHLLLLPDKTSALCCSL</sequence>
<dbReference type="Pfam" id="PF15578">
    <property type="entry name" value="DUF4662"/>
    <property type="match status" value="1"/>
</dbReference>
<keyword evidence="3" id="KW-1185">Reference proteome</keyword>
<gene>
    <name evidence="2" type="ORF">CesoFtcFv8_014794</name>
</gene>
<comment type="caution">
    <text evidence="2">The sequence shown here is derived from an EMBL/GenBank/DDBJ whole genome shotgun (WGS) entry which is preliminary data.</text>
</comment>
<organism evidence="2 3">
    <name type="scientific">Champsocephalus esox</name>
    <name type="common">pike icefish</name>
    <dbReference type="NCBI Taxonomy" id="159716"/>
    <lineage>
        <taxon>Eukaryota</taxon>
        <taxon>Metazoa</taxon>
        <taxon>Chordata</taxon>
        <taxon>Craniata</taxon>
        <taxon>Vertebrata</taxon>
        <taxon>Euteleostomi</taxon>
        <taxon>Actinopterygii</taxon>
        <taxon>Neopterygii</taxon>
        <taxon>Teleostei</taxon>
        <taxon>Neoteleostei</taxon>
        <taxon>Acanthomorphata</taxon>
        <taxon>Eupercaria</taxon>
        <taxon>Perciformes</taxon>
        <taxon>Notothenioidei</taxon>
        <taxon>Channichthyidae</taxon>
        <taxon>Champsocephalus</taxon>
    </lineage>
</organism>
<proteinExistence type="predicted"/>
<evidence type="ECO:0000256" key="1">
    <source>
        <dbReference type="SAM" id="MobiDB-lite"/>
    </source>
</evidence>
<reference evidence="2 3" key="1">
    <citation type="journal article" date="2023" name="Mol. Biol. Evol.">
        <title>Genomics of Secondarily Temperate Adaptation in the Only Non-Antarctic Icefish.</title>
        <authorList>
            <person name="Rivera-Colon A.G."/>
            <person name="Rayamajhi N."/>
            <person name="Minhas B.F."/>
            <person name="Madrigal G."/>
            <person name="Bilyk K.T."/>
            <person name="Yoon V."/>
            <person name="Hune M."/>
            <person name="Gregory S."/>
            <person name="Cheng C.H.C."/>
            <person name="Catchen J.M."/>
        </authorList>
    </citation>
    <scope>NUCLEOTIDE SEQUENCE [LARGE SCALE GENOMIC DNA]</scope>
    <source>
        <strain evidence="2">JC2023a</strain>
    </source>
</reference>
<dbReference type="PANTHER" id="PTHR15578">
    <property type="entry name" value="CHROMOSOME 8 C22ORF31 HOMOLOG"/>
    <property type="match status" value="1"/>
</dbReference>
<dbReference type="EMBL" id="JAULUE010002057">
    <property type="protein sequence ID" value="KAK5888733.1"/>
    <property type="molecule type" value="Genomic_DNA"/>
</dbReference>
<feature type="compositionally biased region" description="Polar residues" evidence="1">
    <location>
        <begin position="1"/>
        <end position="12"/>
    </location>
</feature>
<protein>
    <submittedName>
        <fullName evidence="2">Uncharacterized protein</fullName>
    </submittedName>
</protein>
<accession>A0AAN8BSS4</accession>